<dbReference type="EMBL" id="CAJNOE010000025">
    <property type="protein sequence ID" value="CAF0757310.1"/>
    <property type="molecule type" value="Genomic_DNA"/>
</dbReference>
<evidence type="ECO:0000313" key="8">
    <source>
        <dbReference type="Proteomes" id="UP000663868"/>
    </source>
</evidence>
<sequence length="329" mass="37623">MIARFAVPHQISIPSDNDDNNSKRSSSPPSPSSSKLLLEQSETHYITIPEAIELVFHSFIPQADITSQVHFVSNIQSDSQADLAGLKDGDRILQVNGINVTSLEHEEVRKLMQLMTPIVLTVRSDPKYLLLLQQSVTDIEEKVPGIFKDKNSINTSKFSLEPLITLGEENSYDPKNRKPSRFELKRNLSIDSTISNSRKLRRCEIFHLIQPNERSNKEPLKAKLCRLRESKSSEGYGLVLIYRQNLHIINEVEKASPAYRSGLRENDVIVFVGKTNVERMVHDDIKTIIRAMALTSDYIELIVLSKNDIPRYRILREKHLIDWSVIRLE</sequence>
<dbReference type="PROSITE" id="PS50106">
    <property type="entry name" value="PDZ"/>
    <property type="match status" value="2"/>
</dbReference>
<evidence type="ECO:0000313" key="7">
    <source>
        <dbReference type="EMBL" id="CAF4220907.1"/>
    </source>
</evidence>
<dbReference type="Pfam" id="PF17820">
    <property type="entry name" value="PDZ_6"/>
    <property type="match status" value="1"/>
</dbReference>
<evidence type="ECO:0000256" key="1">
    <source>
        <dbReference type="ARBA" id="ARBA00004236"/>
    </source>
</evidence>
<keyword evidence="3" id="KW-0677">Repeat</keyword>
<feature type="domain" description="PDZ" evidence="5">
    <location>
        <begin position="224"/>
        <end position="290"/>
    </location>
</feature>
<evidence type="ECO:0000313" key="6">
    <source>
        <dbReference type="EMBL" id="CAF0757310.1"/>
    </source>
</evidence>
<dbReference type="Gene3D" id="2.30.42.10">
    <property type="match status" value="2"/>
</dbReference>
<feature type="domain" description="PDZ" evidence="5">
    <location>
        <begin position="71"/>
        <end position="113"/>
    </location>
</feature>
<dbReference type="SUPFAM" id="SSF50156">
    <property type="entry name" value="PDZ domain-like"/>
    <property type="match status" value="2"/>
</dbReference>
<protein>
    <recommendedName>
        <fullName evidence="5">PDZ domain-containing protein</fullName>
    </recommendedName>
</protein>
<organism evidence="7 8">
    <name type="scientific">Adineta steineri</name>
    <dbReference type="NCBI Taxonomy" id="433720"/>
    <lineage>
        <taxon>Eukaryota</taxon>
        <taxon>Metazoa</taxon>
        <taxon>Spiralia</taxon>
        <taxon>Gnathifera</taxon>
        <taxon>Rotifera</taxon>
        <taxon>Eurotatoria</taxon>
        <taxon>Bdelloidea</taxon>
        <taxon>Adinetida</taxon>
        <taxon>Adinetidae</taxon>
        <taxon>Adineta</taxon>
    </lineage>
</organism>
<evidence type="ECO:0000256" key="3">
    <source>
        <dbReference type="ARBA" id="ARBA00022737"/>
    </source>
</evidence>
<dbReference type="InterPro" id="IPR001478">
    <property type="entry name" value="PDZ"/>
</dbReference>
<evidence type="ECO:0000256" key="2">
    <source>
        <dbReference type="ARBA" id="ARBA00022475"/>
    </source>
</evidence>
<comment type="caution">
    <text evidence="7">The sequence shown here is derived from an EMBL/GenBank/DDBJ whole genome shotgun (WGS) entry which is preliminary data.</text>
</comment>
<dbReference type="SMART" id="SM00228">
    <property type="entry name" value="PDZ"/>
    <property type="match status" value="2"/>
</dbReference>
<dbReference type="GO" id="GO:0016324">
    <property type="term" value="C:apical plasma membrane"/>
    <property type="evidence" value="ECO:0007669"/>
    <property type="project" value="TreeGrafter"/>
</dbReference>
<reference evidence="7" key="1">
    <citation type="submission" date="2021-02" db="EMBL/GenBank/DDBJ databases">
        <authorList>
            <person name="Nowell W R."/>
        </authorList>
    </citation>
    <scope>NUCLEOTIDE SEQUENCE</scope>
</reference>
<dbReference type="AlphaFoldDB" id="A0A820CE00"/>
<keyword evidence="2" id="KW-0472">Membrane</keyword>
<dbReference type="PANTHER" id="PTHR14191:SF3">
    <property type="entry name" value="NA(+)_H(+) EXCHANGE REGULATORY COFACTOR-LIKE PROTEIN NRFL-1"/>
    <property type="match status" value="1"/>
</dbReference>
<evidence type="ECO:0000256" key="4">
    <source>
        <dbReference type="SAM" id="MobiDB-lite"/>
    </source>
</evidence>
<comment type="subcellular location">
    <subcellularLocation>
        <location evidence="1">Cell membrane</location>
    </subcellularLocation>
</comment>
<dbReference type="InterPro" id="IPR051067">
    <property type="entry name" value="NHER"/>
</dbReference>
<dbReference type="PANTHER" id="PTHR14191">
    <property type="entry name" value="PDZ DOMAIN CONTAINING PROTEIN"/>
    <property type="match status" value="1"/>
</dbReference>
<dbReference type="GO" id="GO:0043495">
    <property type="term" value="F:protein-membrane adaptor activity"/>
    <property type="evidence" value="ECO:0007669"/>
    <property type="project" value="TreeGrafter"/>
</dbReference>
<dbReference type="EMBL" id="CAJOBB010009076">
    <property type="protein sequence ID" value="CAF4220907.1"/>
    <property type="molecule type" value="Genomic_DNA"/>
</dbReference>
<dbReference type="InterPro" id="IPR036034">
    <property type="entry name" value="PDZ_sf"/>
</dbReference>
<keyword evidence="2" id="KW-1003">Cell membrane</keyword>
<feature type="region of interest" description="Disordered" evidence="4">
    <location>
        <begin position="1"/>
        <end position="36"/>
    </location>
</feature>
<evidence type="ECO:0000259" key="5">
    <source>
        <dbReference type="PROSITE" id="PS50106"/>
    </source>
</evidence>
<dbReference type="Pfam" id="PF00595">
    <property type="entry name" value="PDZ"/>
    <property type="match status" value="1"/>
</dbReference>
<accession>A0A820CE00</accession>
<dbReference type="Proteomes" id="UP000663868">
    <property type="component" value="Unassembled WGS sequence"/>
</dbReference>
<dbReference type="GO" id="GO:0072659">
    <property type="term" value="P:protein localization to plasma membrane"/>
    <property type="evidence" value="ECO:0007669"/>
    <property type="project" value="TreeGrafter"/>
</dbReference>
<name>A0A820CE00_9BILA</name>
<dbReference type="InterPro" id="IPR041489">
    <property type="entry name" value="PDZ_6"/>
</dbReference>
<proteinExistence type="predicted"/>
<gene>
    <name evidence="6" type="ORF">IZO911_LOCUS4508</name>
    <name evidence="7" type="ORF">KXQ929_LOCUS41190</name>
</gene>
<dbReference type="Proteomes" id="UP000663860">
    <property type="component" value="Unassembled WGS sequence"/>
</dbReference>